<feature type="compositionally biased region" description="Polar residues" evidence="1">
    <location>
        <begin position="31"/>
        <end position="40"/>
    </location>
</feature>
<protein>
    <submittedName>
        <fullName evidence="2">Uncharacterized protein</fullName>
    </submittedName>
</protein>
<name>A0A6J4UC24_9BACT</name>
<feature type="region of interest" description="Disordered" evidence="1">
    <location>
        <begin position="1"/>
        <end position="40"/>
    </location>
</feature>
<organism evidence="2">
    <name type="scientific">uncultured Thermomicrobiales bacterium</name>
    <dbReference type="NCBI Taxonomy" id="1645740"/>
    <lineage>
        <taxon>Bacteria</taxon>
        <taxon>Pseudomonadati</taxon>
        <taxon>Thermomicrobiota</taxon>
        <taxon>Thermomicrobia</taxon>
        <taxon>Thermomicrobiales</taxon>
        <taxon>environmental samples</taxon>
    </lineage>
</organism>
<dbReference type="EMBL" id="CADCWM010000152">
    <property type="protein sequence ID" value="CAA9546695.1"/>
    <property type="molecule type" value="Genomic_DNA"/>
</dbReference>
<dbReference type="AlphaFoldDB" id="A0A6J4UC24"/>
<evidence type="ECO:0000256" key="1">
    <source>
        <dbReference type="SAM" id="MobiDB-lite"/>
    </source>
</evidence>
<evidence type="ECO:0000313" key="2">
    <source>
        <dbReference type="EMBL" id="CAA9546695.1"/>
    </source>
</evidence>
<sequence length="40" mass="4428">MKFTERSGAGTIWYGNDDGSRGHRRGEMDQRSSLTVPLTG</sequence>
<reference evidence="2" key="1">
    <citation type="submission" date="2020-02" db="EMBL/GenBank/DDBJ databases">
        <authorList>
            <person name="Meier V. D."/>
        </authorList>
    </citation>
    <scope>NUCLEOTIDE SEQUENCE</scope>
    <source>
        <strain evidence="2">AVDCRST_MAG88</strain>
    </source>
</reference>
<accession>A0A6J4UC24</accession>
<feature type="compositionally biased region" description="Basic and acidic residues" evidence="1">
    <location>
        <begin position="18"/>
        <end position="30"/>
    </location>
</feature>
<proteinExistence type="predicted"/>
<gene>
    <name evidence="2" type="ORF">AVDCRST_MAG88-465</name>
</gene>